<dbReference type="NCBIfam" id="TIGR02669">
    <property type="entry name" value="SpoIID_LytB"/>
    <property type="match status" value="1"/>
</dbReference>
<evidence type="ECO:0000256" key="1">
    <source>
        <dbReference type="SAM" id="Phobius"/>
    </source>
</evidence>
<keyword evidence="1" id="KW-0812">Transmembrane</keyword>
<reference evidence="3 4" key="1">
    <citation type="submission" date="2016-10" db="EMBL/GenBank/DDBJ databases">
        <authorList>
            <person name="de Groot N.N."/>
        </authorList>
    </citation>
    <scope>NUCLEOTIDE SEQUENCE [LARGE SCALE GENOMIC DNA]</scope>
    <source>
        <strain evidence="3 4">CGMCC 1.6502</strain>
    </source>
</reference>
<feature type="transmembrane region" description="Helical" evidence="1">
    <location>
        <begin position="12"/>
        <end position="38"/>
    </location>
</feature>
<accession>A0A1G8ZIF0</accession>
<keyword evidence="1" id="KW-0472">Membrane</keyword>
<keyword evidence="1" id="KW-1133">Transmembrane helix</keyword>
<dbReference type="GO" id="GO:0030288">
    <property type="term" value="C:outer membrane-bounded periplasmic space"/>
    <property type="evidence" value="ECO:0007669"/>
    <property type="project" value="TreeGrafter"/>
</dbReference>
<feature type="domain" description="Sporulation stage II protein D amidase enhancer LytB N-terminal" evidence="2">
    <location>
        <begin position="74"/>
        <end position="177"/>
    </location>
</feature>
<evidence type="ECO:0000313" key="3">
    <source>
        <dbReference type="EMBL" id="SDK14773.1"/>
    </source>
</evidence>
<dbReference type="PANTHER" id="PTHR30032">
    <property type="entry name" value="N-ACETYLMURAMOYL-L-ALANINE AMIDASE-RELATED"/>
    <property type="match status" value="1"/>
</dbReference>
<dbReference type="InterPro" id="IPR051922">
    <property type="entry name" value="Bact_Sporulation_Assoc"/>
</dbReference>
<dbReference type="GO" id="GO:0030435">
    <property type="term" value="P:sporulation resulting in formation of a cellular spore"/>
    <property type="evidence" value="ECO:0007669"/>
    <property type="project" value="InterPro"/>
</dbReference>
<dbReference type="RefSeq" id="WP_093213647.1">
    <property type="nucleotide sequence ID" value="NZ_FNFL01000003.1"/>
</dbReference>
<protein>
    <submittedName>
        <fullName evidence="3">Stage II sporulation protein D</fullName>
    </submittedName>
</protein>
<name>A0A1G8ZIF0_9BACI</name>
<dbReference type="NCBIfam" id="TIGR02870">
    <property type="entry name" value="spore_II_D"/>
    <property type="match status" value="1"/>
</dbReference>
<dbReference type="InterPro" id="IPR014225">
    <property type="entry name" value="Spore_II_D_firmicutes"/>
</dbReference>
<evidence type="ECO:0000259" key="2">
    <source>
        <dbReference type="Pfam" id="PF08486"/>
    </source>
</evidence>
<dbReference type="STRING" id="407036.SAMN05216243_2035"/>
<dbReference type="EMBL" id="FNFL01000003">
    <property type="protein sequence ID" value="SDK14773.1"/>
    <property type="molecule type" value="Genomic_DNA"/>
</dbReference>
<dbReference type="InterPro" id="IPR013693">
    <property type="entry name" value="SpoIID/LytB_N"/>
</dbReference>
<dbReference type="InterPro" id="IPR013486">
    <property type="entry name" value="SpoIID/LytB"/>
</dbReference>
<dbReference type="Pfam" id="PF08486">
    <property type="entry name" value="SpoIID"/>
    <property type="match status" value="1"/>
</dbReference>
<proteinExistence type="predicted"/>
<dbReference type="OrthoDB" id="9794671at2"/>
<evidence type="ECO:0000313" key="4">
    <source>
        <dbReference type="Proteomes" id="UP000198694"/>
    </source>
</evidence>
<gene>
    <name evidence="3" type="ORF">SAMN05216243_2035</name>
</gene>
<dbReference type="PANTHER" id="PTHR30032:SF4">
    <property type="entry name" value="AMIDASE ENHANCER"/>
    <property type="match status" value="1"/>
</dbReference>
<organism evidence="3 4">
    <name type="scientific">Sediminibacillus albus</name>
    <dbReference type="NCBI Taxonomy" id="407036"/>
    <lineage>
        <taxon>Bacteria</taxon>
        <taxon>Bacillati</taxon>
        <taxon>Bacillota</taxon>
        <taxon>Bacilli</taxon>
        <taxon>Bacillales</taxon>
        <taxon>Bacillaceae</taxon>
        <taxon>Sediminibacillus</taxon>
    </lineage>
</organism>
<sequence>MKKLKQSPSFKWKGPSVIIASLITIILVVPTLIVVPFIQAGGTEKSSTTSTPKETEQVVLQEKDSAFSVKVFRSETEEVETVPLESYVTNVVASEMPAEFELEALKAQALAARTYIVNHLTAEPDENPQGADVTDTVQHQVYKNDKELREAWGSDYTWKMNKILEAVAGTKGEIVTYDDQPITPAFFSTSNGYTEDSEKYWEGELPYLRSVASPWDKESPKFMDQKIFTVGEVEQALGVSFDPASAAVADIERTASHRVASITIGGKSFSGREVREKLNLRSSDFELEQKKNHLIFTTKGYGHGIGMSQYGANGMAKEGKNYKEILQYYYQGADIEEIGQTAPQLASNS</sequence>
<keyword evidence="4" id="KW-1185">Reference proteome</keyword>
<dbReference type="Proteomes" id="UP000198694">
    <property type="component" value="Unassembled WGS sequence"/>
</dbReference>
<dbReference type="AlphaFoldDB" id="A0A1G8ZIF0"/>